<dbReference type="SMART" id="SM00062">
    <property type="entry name" value="PBPb"/>
    <property type="match status" value="1"/>
</dbReference>
<dbReference type="SUPFAM" id="SSF53850">
    <property type="entry name" value="Periplasmic binding protein-like II"/>
    <property type="match status" value="1"/>
</dbReference>
<dbReference type="InterPro" id="IPR018313">
    <property type="entry name" value="SBP_3_CS"/>
</dbReference>
<sequence length="264" mass="30286">MFTNYARRRAIGALFVSMMTPPAFLRAASQERWRLYAMEDFLPYSFMAEGRFRGIDVEILDRAADALGVGLDYVPLPWRRALLAFDTSNDDALFQLTPTEERARKWLMVGPIRNTVIVPVVRADSPFTDRLRPERLYRLEDLRGRRVGVVRGFTYYEAFDRADYFIRESSIDERVSLRKLLLGRVDVAIMGRANARHVIRSLGMEKELRVLATPLFREGRYIAFHRNAIGLGRGGRLQRELDRLHADGTVAAILRRYGEGSDAG</sequence>
<comment type="similarity">
    <text evidence="2 4">Belongs to the bacterial solute-binding protein 3 family.</text>
</comment>
<evidence type="ECO:0000256" key="4">
    <source>
        <dbReference type="RuleBase" id="RU003744"/>
    </source>
</evidence>
<dbReference type="Pfam" id="PF00497">
    <property type="entry name" value="SBP_bac_3"/>
    <property type="match status" value="1"/>
</dbReference>
<dbReference type="AlphaFoldDB" id="A0A443K2H1"/>
<dbReference type="InterPro" id="IPR001638">
    <property type="entry name" value="Solute-binding_3/MltF_N"/>
</dbReference>
<evidence type="ECO:0000256" key="2">
    <source>
        <dbReference type="ARBA" id="ARBA00010333"/>
    </source>
</evidence>
<dbReference type="PANTHER" id="PTHR35936">
    <property type="entry name" value="MEMBRANE-BOUND LYTIC MUREIN TRANSGLYCOSYLASE F"/>
    <property type="match status" value="1"/>
</dbReference>
<evidence type="ECO:0000259" key="5">
    <source>
        <dbReference type="SMART" id="SM00062"/>
    </source>
</evidence>
<dbReference type="EMBL" id="SAUX01000026">
    <property type="protein sequence ID" value="RWR26954.1"/>
    <property type="molecule type" value="Genomic_DNA"/>
</dbReference>
<protein>
    <submittedName>
        <fullName evidence="6">Transporter substrate-binding domain-containing protein</fullName>
    </submittedName>
</protein>
<evidence type="ECO:0000313" key="6">
    <source>
        <dbReference type="EMBL" id="RWR26954.1"/>
    </source>
</evidence>
<dbReference type="GO" id="GO:0030313">
    <property type="term" value="C:cell envelope"/>
    <property type="evidence" value="ECO:0007669"/>
    <property type="project" value="UniProtKB-SubCell"/>
</dbReference>
<accession>A0A443K2H1</accession>
<comment type="caution">
    <text evidence="6">The sequence shown here is derived from an EMBL/GenBank/DDBJ whole genome shotgun (WGS) entry which is preliminary data.</text>
</comment>
<dbReference type="PANTHER" id="PTHR35936:SF35">
    <property type="entry name" value="L-CYSTINE-BINDING PROTEIN TCYJ"/>
    <property type="match status" value="1"/>
</dbReference>
<comment type="subcellular location">
    <subcellularLocation>
        <location evidence="1">Cell envelope</location>
    </subcellularLocation>
</comment>
<organism evidence="6 7">
    <name type="scientific">Paenirhodobacter populi</name>
    <dbReference type="NCBI Taxonomy" id="2306993"/>
    <lineage>
        <taxon>Bacteria</taxon>
        <taxon>Pseudomonadati</taxon>
        <taxon>Pseudomonadota</taxon>
        <taxon>Alphaproteobacteria</taxon>
        <taxon>Rhodobacterales</taxon>
        <taxon>Rhodobacter group</taxon>
        <taxon>Paenirhodobacter</taxon>
    </lineage>
</organism>
<keyword evidence="3" id="KW-0732">Signal</keyword>
<name>A0A443K2H1_9RHOB</name>
<evidence type="ECO:0000256" key="1">
    <source>
        <dbReference type="ARBA" id="ARBA00004196"/>
    </source>
</evidence>
<dbReference type="PROSITE" id="PS01039">
    <property type="entry name" value="SBP_BACTERIAL_3"/>
    <property type="match status" value="1"/>
</dbReference>
<dbReference type="Gene3D" id="3.40.190.10">
    <property type="entry name" value="Periplasmic binding protein-like II"/>
    <property type="match status" value="2"/>
</dbReference>
<evidence type="ECO:0000256" key="3">
    <source>
        <dbReference type="ARBA" id="ARBA00022729"/>
    </source>
</evidence>
<evidence type="ECO:0000313" key="7">
    <source>
        <dbReference type="Proteomes" id="UP000285295"/>
    </source>
</evidence>
<gene>
    <name evidence="6" type="ORF">D2T31_18440</name>
</gene>
<dbReference type="OrthoDB" id="5421182at2"/>
<proteinExistence type="inferred from homology"/>
<reference evidence="6 7" key="2">
    <citation type="submission" date="2019-01" db="EMBL/GenBank/DDBJ databases">
        <authorList>
            <person name="Li Y."/>
        </authorList>
    </citation>
    <scope>NUCLEOTIDE SEQUENCE [LARGE SCALE GENOMIC DNA]</scope>
    <source>
        <strain evidence="6 7">D19-10-3-21</strain>
    </source>
</reference>
<dbReference type="Proteomes" id="UP000285295">
    <property type="component" value="Unassembled WGS sequence"/>
</dbReference>
<reference evidence="6 7" key="1">
    <citation type="submission" date="2019-01" db="EMBL/GenBank/DDBJ databases">
        <title>Sinorhodobacter populi sp. nov. isolated from the symptomatic bark tissue of Populus euramericana canker.</title>
        <authorList>
            <person name="Xu G."/>
        </authorList>
    </citation>
    <scope>NUCLEOTIDE SEQUENCE [LARGE SCALE GENOMIC DNA]</scope>
    <source>
        <strain evidence="6 7">D19-10-3-21</strain>
    </source>
</reference>
<feature type="domain" description="Solute-binding protein family 3/N-terminal" evidence="5">
    <location>
        <begin position="32"/>
        <end position="261"/>
    </location>
</feature>